<organism evidence="1 2">
    <name type="scientific">Panagrolaimus sp. PS1159</name>
    <dbReference type="NCBI Taxonomy" id="55785"/>
    <lineage>
        <taxon>Eukaryota</taxon>
        <taxon>Metazoa</taxon>
        <taxon>Ecdysozoa</taxon>
        <taxon>Nematoda</taxon>
        <taxon>Chromadorea</taxon>
        <taxon>Rhabditida</taxon>
        <taxon>Tylenchina</taxon>
        <taxon>Panagrolaimomorpha</taxon>
        <taxon>Panagrolaimoidea</taxon>
        <taxon>Panagrolaimidae</taxon>
        <taxon>Panagrolaimus</taxon>
    </lineage>
</organism>
<proteinExistence type="predicted"/>
<dbReference type="Proteomes" id="UP000887580">
    <property type="component" value="Unplaced"/>
</dbReference>
<accession>A0AC35FT59</accession>
<sequence length="74" mass="8212">MDSLLDWTTTDKPKFVSNPIIIPTTTKRVSSLGPRPLHPSRSATNNALNISTAFEQDVYLSEGAQGMIKRFVCF</sequence>
<protein>
    <submittedName>
        <fullName evidence="2">Uncharacterized protein</fullName>
    </submittedName>
</protein>
<evidence type="ECO:0000313" key="2">
    <source>
        <dbReference type="WBParaSite" id="PS1159_v2.g20637.t1"/>
    </source>
</evidence>
<dbReference type="WBParaSite" id="PS1159_v2.g20637.t1">
    <property type="protein sequence ID" value="PS1159_v2.g20637.t1"/>
    <property type="gene ID" value="PS1159_v2.g20637"/>
</dbReference>
<reference evidence="2" key="1">
    <citation type="submission" date="2022-11" db="UniProtKB">
        <authorList>
            <consortium name="WormBaseParasite"/>
        </authorList>
    </citation>
    <scope>IDENTIFICATION</scope>
</reference>
<name>A0AC35FT59_9BILA</name>
<evidence type="ECO:0000313" key="1">
    <source>
        <dbReference type="Proteomes" id="UP000887580"/>
    </source>
</evidence>